<dbReference type="EMBL" id="SLXD01000007">
    <property type="protein sequence ID" value="TCP02081.1"/>
    <property type="molecule type" value="Genomic_DNA"/>
</dbReference>
<dbReference type="OrthoDB" id="9798632at2"/>
<evidence type="ECO:0000259" key="1">
    <source>
        <dbReference type="Pfam" id="PF13460"/>
    </source>
</evidence>
<dbReference type="InterPro" id="IPR016040">
    <property type="entry name" value="NAD(P)-bd_dom"/>
</dbReference>
<dbReference type="PANTHER" id="PTHR14097">
    <property type="entry name" value="OXIDOREDUCTASE HTATIP2"/>
    <property type="match status" value="1"/>
</dbReference>
<dbReference type="Proteomes" id="UP000295106">
    <property type="component" value="Unassembled WGS sequence"/>
</dbReference>
<sequence>MTIPHGSAAPAAWLAGATGLVGREIDRLWAGPGPLVRLTRRPLPARAGRVDVRVPDFLAAAAFAALPPAETAFCALGTTRAAAGSATAFRAVDLDAVLAFGRAARAAGVRRFALVSALGADAASSNLYLRTKGEAEAALEALGFETLVVARPSLLLGERDGLGQLPRPGEALAQRLSRPLAGLIPARWRPVAAADVAAALLRAMAAPSPGLQRLESAALQPARTVSR</sequence>
<dbReference type="PANTHER" id="PTHR14097:SF7">
    <property type="entry name" value="OXIDOREDUCTASE HTATIP2"/>
    <property type="match status" value="1"/>
</dbReference>
<accession>A0A4R2M7I7</accession>
<feature type="domain" description="NAD(P)-binding" evidence="1">
    <location>
        <begin position="16"/>
        <end position="173"/>
    </location>
</feature>
<dbReference type="SUPFAM" id="SSF51735">
    <property type="entry name" value="NAD(P)-binding Rossmann-fold domains"/>
    <property type="match status" value="1"/>
</dbReference>
<evidence type="ECO:0000313" key="3">
    <source>
        <dbReference type="Proteomes" id="UP000295106"/>
    </source>
</evidence>
<comment type="caution">
    <text evidence="2">The sequence shown here is derived from an EMBL/GenBank/DDBJ whole genome shotgun (WGS) entry which is preliminary data.</text>
</comment>
<evidence type="ECO:0000313" key="2">
    <source>
        <dbReference type="EMBL" id="TCP02081.1"/>
    </source>
</evidence>
<protein>
    <submittedName>
        <fullName evidence="2">Putative NAD(P)-binding protein</fullName>
    </submittedName>
</protein>
<dbReference type="RefSeq" id="WP_132647545.1">
    <property type="nucleotide sequence ID" value="NZ_CP181386.1"/>
</dbReference>
<dbReference type="GeneID" id="99686306"/>
<reference evidence="2 3" key="1">
    <citation type="submission" date="2019-03" db="EMBL/GenBank/DDBJ databases">
        <title>Genomic Encyclopedia of Type Strains, Phase IV (KMG-IV): sequencing the most valuable type-strain genomes for metagenomic binning, comparative biology and taxonomic classification.</title>
        <authorList>
            <person name="Goeker M."/>
        </authorList>
    </citation>
    <scope>NUCLEOTIDE SEQUENCE [LARGE SCALE GENOMIC DNA]</scope>
    <source>
        <strain evidence="2 3">DSM 1709</strain>
    </source>
</reference>
<name>A0A4R2M7I7_RUBGE</name>
<dbReference type="InterPro" id="IPR036291">
    <property type="entry name" value="NAD(P)-bd_dom_sf"/>
</dbReference>
<dbReference type="AlphaFoldDB" id="A0A4R2M7I7"/>
<dbReference type="Gene3D" id="3.40.50.720">
    <property type="entry name" value="NAD(P)-binding Rossmann-like Domain"/>
    <property type="match status" value="1"/>
</dbReference>
<proteinExistence type="predicted"/>
<organism evidence="2 3">
    <name type="scientific">Rubrivivax gelatinosus</name>
    <name type="common">Rhodocyclus gelatinosus</name>
    <name type="synonym">Rhodopseudomonas gelatinosa</name>
    <dbReference type="NCBI Taxonomy" id="28068"/>
    <lineage>
        <taxon>Bacteria</taxon>
        <taxon>Pseudomonadati</taxon>
        <taxon>Pseudomonadota</taxon>
        <taxon>Betaproteobacteria</taxon>
        <taxon>Burkholderiales</taxon>
        <taxon>Sphaerotilaceae</taxon>
        <taxon>Rubrivivax</taxon>
    </lineage>
</organism>
<dbReference type="Pfam" id="PF13460">
    <property type="entry name" value="NAD_binding_10"/>
    <property type="match status" value="1"/>
</dbReference>
<gene>
    <name evidence="2" type="ORF">EV684_10786</name>
</gene>